<gene>
    <name evidence="1" type="ORF">PMIN01_06466</name>
</gene>
<dbReference type="OrthoDB" id="3793888at2759"/>
<dbReference type="EMBL" id="WJXW01000006">
    <property type="protein sequence ID" value="KAF9735061.1"/>
    <property type="molecule type" value="Genomic_DNA"/>
</dbReference>
<comment type="caution">
    <text evidence="1">The sequence shown here is derived from an EMBL/GenBank/DDBJ whole genome shotgun (WGS) entry which is preliminary data.</text>
</comment>
<name>A0A9P6GH39_9PLEO</name>
<proteinExistence type="predicted"/>
<dbReference type="AlphaFoldDB" id="A0A9P6GH39"/>
<organism evidence="1 2">
    <name type="scientific">Paraphaeosphaeria minitans</name>
    <dbReference type="NCBI Taxonomy" id="565426"/>
    <lineage>
        <taxon>Eukaryota</taxon>
        <taxon>Fungi</taxon>
        <taxon>Dikarya</taxon>
        <taxon>Ascomycota</taxon>
        <taxon>Pezizomycotina</taxon>
        <taxon>Dothideomycetes</taxon>
        <taxon>Pleosporomycetidae</taxon>
        <taxon>Pleosporales</taxon>
        <taxon>Massarineae</taxon>
        <taxon>Didymosphaeriaceae</taxon>
        <taxon>Paraphaeosphaeria</taxon>
    </lineage>
</organism>
<sequence length="304" mass="34138">MRQIEGTVVTYERNGEFVLTNKFLAVNAQAPPPHRPQTATPLPSLFRYVDNDLLRRRAEHDRPLYGHSICSACGKQNSAATTKSTYLPLTCGCWMHYRCFIGHVAYQKPHLRRYPKDCCPACGMQLFIWEGIVALTLAERTNVLMPDAKFTPHEAYVDENTGVYVASDKTQYESDCALISALIHSHFLALFELGAPESRFADGSPDLTACYYAVLADLDSYGRPRSKWLTFSRDKKQDGEMSVGFLLFGMLVALKMRGFLNVYHAAIVGTEGWADFENAREGLQRRILADVRGEGWSWGANGHV</sequence>
<accession>A0A9P6GH39</accession>
<dbReference type="Proteomes" id="UP000756921">
    <property type="component" value="Unassembled WGS sequence"/>
</dbReference>
<keyword evidence="2" id="KW-1185">Reference proteome</keyword>
<protein>
    <submittedName>
        <fullName evidence="1">Uncharacterized protein</fullName>
    </submittedName>
</protein>
<reference evidence="1" key="1">
    <citation type="journal article" date="2020" name="Mol. Plant Microbe Interact.">
        <title>Genome Sequence of the Biocontrol Agent Coniothyrium minitans strain Conio (IMI 134523).</title>
        <authorList>
            <person name="Patel D."/>
            <person name="Shittu T.A."/>
            <person name="Baroncelli R."/>
            <person name="Muthumeenakshi S."/>
            <person name="Osborne T.H."/>
            <person name="Janganan T.K."/>
            <person name="Sreenivasaprasad S."/>
        </authorList>
    </citation>
    <scope>NUCLEOTIDE SEQUENCE</scope>
    <source>
        <strain evidence="1">Conio</strain>
    </source>
</reference>
<evidence type="ECO:0000313" key="2">
    <source>
        <dbReference type="Proteomes" id="UP000756921"/>
    </source>
</evidence>
<evidence type="ECO:0000313" key="1">
    <source>
        <dbReference type="EMBL" id="KAF9735061.1"/>
    </source>
</evidence>